<name>A0A3L8RLJ4_STRRN</name>
<organism evidence="1 2">
    <name type="scientific">Streptomyces rapamycinicus (strain ATCC 29253 / DSM 41530 / NRRL 5491 / AYB-994)</name>
    <name type="common">Streptomyces hygroscopicus (strain ATCC 29253)</name>
    <dbReference type="NCBI Taxonomy" id="1343740"/>
    <lineage>
        <taxon>Bacteria</taxon>
        <taxon>Bacillati</taxon>
        <taxon>Actinomycetota</taxon>
        <taxon>Actinomycetes</taxon>
        <taxon>Kitasatosporales</taxon>
        <taxon>Streptomycetaceae</taxon>
        <taxon>Streptomyces</taxon>
        <taxon>Streptomyces violaceusniger group</taxon>
    </lineage>
</organism>
<dbReference type="AlphaFoldDB" id="A0A3L8RLJ4"/>
<gene>
    <name evidence="1" type="ORF">D3C57_119965</name>
</gene>
<evidence type="ECO:0000313" key="1">
    <source>
        <dbReference type="EMBL" id="RLV80696.1"/>
    </source>
</evidence>
<sequence>MILAIWHAVGARSWPRWMPYRAAGGSEGEQLWTKPLSFIGWSRHVKQPRRLSCGGGEQTTLCVASDHLRDQRPGVTPRWDDGLNRWERGVAVTTAVRDDSALEVRIAPTSTRLDLKTYTQILNEVRMSLEEVDRTALPVRTPRLRWAIEEMAMESDIRIVLVPAVIPTKRTWQSIAAPLHGYVDGIESLTDSPRIPPFFSERTVARVSHIGKHFGSGGVEQVAVTSLNGDRHTAVVDEGTVSNATQAVLPAKSAFSSVTGTLDVLSHSKGSSPRALIRDPRTRHAVRVVAHSEHSEILRNAWGRRVMASGILQRNSEGQAVSLQMSDLEVLPDYQSQMDPADILGINPRMTGDLSTAEYLKQVRSA</sequence>
<proteinExistence type="predicted"/>
<reference evidence="1 2" key="1">
    <citation type="journal article" date="2018" name="J. Biol. Chem.">
        <title>Discovery of the actinoplanic acid pathway in Streptomyces rapamycinicus reveals a genetically conserved synergism with rapamycin.</title>
        <authorList>
            <person name="Mrak P."/>
            <person name="Krastel P."/>
            <person name="Pivk Lukancic P."/>
            <person name="Tao J."/>
            <person name="Pistorius D."/>
            <person name="Moore C.M."/>
        </authorList>
    </citation>
    <scope>NUCLEOTIDE SEQUENCE [LARGE SCALE GENOMIC DNA]</scope>
    <source>
        <strain evidence="1 2">NRRL 5491</strain>
    </source>
</reference>
<comment type="caution">
    <text evidence="1">The sequence shown here is derived from an EMBL/GenBank/DDBJ whole genome shotgun (WGS) entry which is preliminary data.</text>
</comment>
<dbReference type="EMBL" id="QYCY01000001">
    <property type="protein sequence ID" value="RLV80696.1"/>
    <property type="molecule type" value="Genomic_DNA"/>
</dbReference>
<accession>A0A3L8RLJ4</accession>
<evidence type="ECO:0000313" key="2">
    <source>
        <dbReference type="Proteomes" id="UP000281594"/>
    </source>
</evidence>
<dbReference type="Proteomes" id="UP000281594">
    <property type="component" value="Unassembled WGS sequence"/>
</dbReference>
<protein>
    <submittedName>
        <fullName evidence="1">Uncharacterized protein</fullName>
    </submittedName>
</protein>